<evidence type="ECO:0000313" key="4">
    <source>
        <dbReference type="Proteomes" id="UP000004728"/>
    </source>
</evidence>
<organism evidence="3 4">
    <name type="scientific">Novosphingobium nitrogenifigens DSM 19370</name>
    <dbReference type="NCBI Taxonomy" id="983920"/>
    <lineage>
        <taxon>Bacteria</taxon>
        <taxon>Pseudomonadati</taxon>
        <taxon>Pseudomonadota</taxon>
        <taxon>Alphaproteobacteria</taxon>
        <taxon>Sphingomonadales</taxon>
        <taxon>Sphingomonadaceae</taxon>
        <taxon>Novosphingobium</taxon>
    </lineage>
</organism>
<protein>
    <submittedName>
        <fullName evidence="3">Helix-turn-helix, AraC domain protein</fullName>
    </submittedName>
</protein>
<accession>F1ZDE5</accession>
<dbReference type="PROSITE" id="PS01124">
    <property type="entry name" value="HTH_ARAC_FAMILY_2"/>
    <property type="match status" value="1"/>
</dbReference>
<dbReference type="STRING" id="983920.Y88_3723"/>
<dbReference type="GO" id="GO:0003700">
    <property type="term" value="F:DNA-binding transcription factor activity"/>
    <property type="evidence" value="ECO:0007669"/>
    <property type="project" value="InterPro"/>
</dbReference>
<dbReference type="InParanoid" id="F1ZDE5"/>
<dbReference type="Pfam" id="PF12625">
    <property type="entry name" value="Arabinose_bd"/>
    <property type="match status" value="1"/>
</dbReference>
<dbReference type="EMBL" id="AEWJ01000065">
    <property type="protein sequence ID" value="EGD57413.1"/>
    <property type="molecule type" value="Genomic_DNA"/>
</dbReference>
<dbReference type="GO" id="GO:0005829">
    <property type="term" value="C:cytosol"/>
    <property type="evidence" value="ECO:0007669"/>
    <property type="project" value="TreeGrafter"/>
</dbReference>
<evidence type="ECO:0000256" key="1">
    <source>
        <dbReference type="ARBA" id="ARBA00023125"/>
    </source>
</evidence>
<dbReference type="PANTHER" id="PTHR47894:SF4">
    <property type="entry name" value="HTH-TYPE TRANSCRIPTIONAL REGULATOR GADX"/>
    <property type="match status" value="1"/>
</dbReference>
<evidence type="ECO:0000259" key="2">
    <source>
        <dbReference type="PROSITE" id="PS01124"/>
    </source>
</evidence>
<dbReference type="AlphaFoldDB" id="F1ZDE5"/>
<dbReference type="InterPro" id="IPR032687">
    <property type="entry name" value="AraC-type_N"/>
</dbReference>
<dbReference type="OrthoDB" id="9805730at2"/>
<proteinExistence type="predicted"/>
<dbReference type="HOGENOM" id="CLU_047522_1_0_5"/>
<dbReference type="PANTHER" id="PTHR47894">
    <property type="entry name" value="HTH-TYPE TRANSCRIPTIONAL REGULATOR GADX"/>
    <property type="match status" value="1"/>
</dbReference>
<sequence length="339" mass="37456">MVLPVAHTASLLQFERYARLTGIELDTILDADHLALLAQAHDCETMAAQAVVDIFQIVATAARRGDLGIAFAMWSSMRGYGPLSLVWEHSITVEQLLRLSGRFLHLETEAIGSLAVAEGDEIAVQQFLSVPTLMGGSQYLEATLTLQLRSIRNILGPQWHPVRAEFAHPAPDQTSFHRSVFRCPLVFGADRNALLLRRDELRRPSPSGNPHLIAYLERQLEATRRSRSDHPLGSLERFIAANLAGGGLTLARAAMGIGVGERSLQRTLARRGLTFSAMMTQARQRVATDYFTNQRKPNLGELAHRLGYAEASAASRFLRENFRAGARTLSRRNRSEPAA</sequence>
<keyword evidence="1" id="KW-0238">DNA-binding</keyword>
<comment type="caution">
    <text evidence="3">The sequence shown here is derived from an EMBL/GenBank/DDBJ whole genome shotgun (WGS) entry which is preliminary data.</text>
</comment>
<name>F1ZDE5_9SPHN</name>
<dbReference type="Proteomes" id="UP000004728">
    <property type="component" value="Unassembled WGS sequence"/>
</dbReference>
<dbReference type="eggNOG" id="COG2207">
    <property type="taxonomic scope" value="Bacteria"/>
</dbReference>
<gene>
    <name evidence="3" type="ORF">Y88_3723</name>
</gene>
<dbReference type="GO" id="GO:0000976">
    <property type="term" value="F:transcription cis-regulatory region binding"/>
    <property type="evidence" value="ECO:0007669"/>
    <property type="project" value="TreeGrafter"/>
</dbReference>
<evidence type="ECO:0000313" key="3">
    <source>
        <dbReference type="EMBL" id="EGD57413.1"/>
    </source>
</evidence>
<keyword evidence="4" id="KW-1185">Reference proteome</keyword>
<feature type="domain" description="HTH araC/xylS-type" evidence="2">
    <location>
        <begin position="233"/>
        <end position="332"/>
    </location>
</feature>
<reference evidence="3 4" key="1">
    <citation type="journal article" date="2012" name="J. Bacteriol.">
        <title>Draft Genome Sequence of Novosphingobium nitrogenifigens Y88T.</title>
        <authorList>
            <person name="Strabala T.J."/>
            <person name="Macdonald L."/>
            <person name="Liu V."/>
            <person name="Smit A.M."/>
        </authorList>
    </citation>
    <scope>NUCLEOTIDE SEQUENCE [LARGE SCALE GENOMIC DNA]</scope>
    <source>
        <strain evidence="3 4">DSM 19370</strain>
    </source>
</reference>
<dbReference type="Gene3D" id="1.10.10.60">
    <property type="entry name" value="Homeodomain-like"/>
    <property type="match status" value="1"/>
</dbReference>
<dbReference type="RefSeq" id="WP_008071465.1">
    <property type="nucleotide sequence ID" value="NZ_AQWK01000004.1"/>
</dbReference>
<dbReference type="InterPro" id="IPR018060">
    <property type="entry name" value="HTH_AraC"/>
</dbReference>